<keyword evidence="13" id="KW-1185">Reference proteome</keyword>
<comment type="pathway">
    <text evidence="9">Protein modification; lipoprotein biosynthesis (signal peptide cleavage).</text>
</comment>
<keyword evidence="3 9" id="KW-0645">Protease</keyword>
<evidence type="ECO:0000256" key="1">
    <source>
        <dbReference type="ARBA" id="ARBA00006139"/>
    </source>
</evidence>
<dbReference type="UniPathway" id="UPA00665"/>
<dbReference type="GO" id="GO:0006508">
    <property type="term" value="P:proteolysis"/>
    <property type="evidence" value="ECO:0007669"/>
    <property type="project" value="UniProtKB-KW"/>
</dbReference>
<dbReference type="AlphaFoldDB" id="A0A6N7XCT4"/>
<accession>A0A6N7XCT4</accession>
<gene>
    <name evidence="9 12" type="primary">lspA</name>
    <name evidence="12" type="ORF">FYJ68_03320</name>
</gene>
<comment type="similarity">
    <text evidence="1 9 11">Belongs to the peptidase A8 family.</text>
</comment>
<comment type="function">
    <text evidence="9 10">This protein specifically catalyzes the removal of signal peptides from prolipoproteins.</text>
</comment>
<keyword evidence="4 9" id="KW-0812">Transmembrane</keyword>
<evidence type="ECO:0000256" key="4">
    <source>
        <dbReference type="ARBA" id="ARBA00022692"/>
    </source>
</evidence>
<dbReference type="InterPro" id="IPR001872">
    <property type="entry name" value="Peptidase_A8"/>
</dbReference>
<comment type="catalytic activity">
    <reaction evidence="9 10">
        <text>Release of signal peptides from bacterial membrane prolipoproteins. Hydrolyzes -Xaa-Yaa-Zaa-|-(S,diacylglyceryl)Cys-, in which Xaa is hydrophobic (preferably Leu), and Yaa (Ala or Ser) and Zaa (Gly or Ala) have small, neutral side chains.</text>
        <dbReference type="EC" id="3.4.23.36"/>
    </reaction>
</comment>
<evidence type="ECO:0000256" key="2">
    <source>
        <dbReference type="ARBA" id="ARBA00022475"/>
    </source>
</evidence>
<evidence type="ECO:0000313" key="13">
    <source>
        <dbReference type="Proteomes" id="UP000469325"/>
    </source>
</evidence>
<feature type="active site" evidence="9">
    <location>
        <position position="133"/>
    </location>
</feature>
<evidence type="ECO:0000256" key="7">
    <source>
        <dbReference type="ARBA" id="ARBA00022989"/>
    </source>
</evidence>
<proteinExistence type="inferred from homology"/>
<dbReference type="HAMAP" id="MF_00161">
    <property type="entry name" value="LspA"/>
    <property type="match status" value="1"/>
</dbReference>
<keyword evidence="8 9" id="KW-0472">Membrane</keyword>
<evidence type="ECO:0000256" key="8">
    <source>
        <dbReference type="ARBA" id="ARBA00023136"/>
    </source>
</evidence>
<dbReference type="PROSITE" id="PS00855">
    <property type="entry name" value="SPASE_II"/>
    <property type="match status" value="1"/>
</dbReference>
<dbReference type="EMBL" id="VUNC01000002">
    <property type="protein sequence ID" value="MST72143.1"/>
    <property type="molecule type" value="Genomic_DNA"/>
</dbReference>
<reference evidence="12 13" key="1">
    <citation type="submission" date="2019-08" db="EMBL/GenBank/DDBJ databases">
        <title>In-depth cultivation of the pig gut microbiome towards novel bacterial diversity and tailored functional studies.</title>
        <authorList>
            <person name="Wylensek D."/>
            <person name="Hitch T.C.A."/>
            <person name="Clavel T."/>
        </authorList>
    </citation>
    <scope>NUCLEOTIDE SEQUENCE [LARGE SCALE GENOMIC DNA]</scope>
    <source>
        <strain evidence="12 13">CA-Schmier-601-WT-1</strain>
    </source>
</reference>
<dbReference type="Pfam" id="PF01252">
    <property type="entry name" value="Peptidase_A8"/>
    <property type="match status" value="1"/>
</dbReference>
<comment type="caution">
    <text evidence="9">Lacks conserved residue(s) required for the propagation of feature annotation.</text>
</comment>
<comment type="caution">
    <text evidence="12">The sequence shown here is derived from an EMBL/GenBank/DDBJ whole genome shotgun (WGS) entry which is preliminary data.</text>
</comment>
<sequence>MGRRRRVAALASTALLALVLDQVTKAVVRASLPVGEARPLLPGVIELLHVENTGAAFSMGEGATMAFVVVALVVVAGAVALAWHEPLPAWLSALLGCVVGGGVGNMVDRIAAGSVTDFLATTFMDFPVFNVADIFVTCGIAASLVGYWWWDSRRGGDAS</sequence>
<dbReference type="NCBIfam" id="TIGR00077">
    <property type="entry name" value="lspA"/>
    <property type="match status" value="1"/>
</dbReference>
<comment type="subcellular location">
    <subcellularLocation>
        <location evidence="9">Cell membrane</location>
        <topology evidence="9">Multi-pass membrane protein</topology>
    </subcellularLocation>
</comment>
<keyword evidence="5 9" id="KW-0064">Aspartyl protease</keyword>
<evidence type="ECO:0000256" key="10">
    <source>
        <dbReference type="RuleBase" id="RU000594"/>
    </source>
</evidence>
<feature type="transmembrane region" description="Helical" evidence="9">
    <location>
        <begin position="90"/>
        <end position="107"/>
    </location>
</feature>
<keyword evidence="2 9" id="KW-1003">Cell membrane</keyword>
<evidence type="ECO:0000256" key="5">
    <source>
        <dbReference type="ARBA" id="ARBA00022750"/>
    </source>
</evidence>
<dbReference type="Proteomes" id="UP000469325">
    <property type="component" value="Unassembled WGS sequence"/>
</dbReference>
<dbReference type="GO" id="GO:0004190">
    <property type="term" value="F:aspartic-type endopeptidase activity"/>
    <property type="evidence" value="ECO:0007669"/>
    <property type="project" value="UniProtKB-UniRule"/>
</dbReference>
<feature type="active site" evidence="9">
    <location>
        <position position="117"/>
    </location>
</feature>
<dbReference type="GO" id="GO:0005886">
    <property type="term" value="C:plasma membrane"/>
    <property type="evidence" value="ECO:0007669"/>
    <property type="project" value="UniProtKB-SubCell"/>
</dbReference>
<feature type="transmembrane region" description="Helical" evidence="9">
    <location>
        <begin position="63"/>
        <end position="83"/>
    </location>
</feature>
<evidence type="ECO:0000256" key="6">
    <source>
        <dbReference type="ARBA" id="ARBA00022801"/>
    </source>
</evidence>
<dbReference type="PANTHER" id="PTHR33695:SF1">
    <property type="entry name" value="LIPOPROTEIN SIGNAL PEPTIDASE"/>
    <property type="match status" value="1"/>
</dbReference>
<dbReference type="EC" id="3.4.23.36" evidence="9"/>
<evidence type="ECO:0000313" key="12">
    <source>
        <dbReference type="EMBL" id="MST72143.1"/>
    </source>
</evidence>
<organism evidence="12 13">
    <name type="scientific">Olsenella porci</name>
    <dbReference type="NCBI Taxonomy" id="2652279"/>
    <lineage>
        <taxon>Bacteria</taxon>
        <taxon>Bacillati</taxon>
        <taxon>Actinomycetota</taxon>
        <taxon>Coriobacteriia</taxon>
        <taxon>Coriobacteriales</taxon>
        <taxon>Atopobiaceae</taxon>
        <taxon>Olsenella</taxon>
    </lineage>
</organism>
<evidence type="ECO:0000256" key="3">
    <source>
        <dbReference type="ARBA" id="ARBA00022670"/>
    </source>
</evidence>
<name>A0A6N7XCT4_9ACTN</name>
<protein>
    <recommendedName>
        <fullName evidence="9">Lipoprotein signal peptidase</fullName>
        <ecNumber evidence="9">3.4.23.36</ecNumber>
    </recommendedName>
    <alternativeName>
        <fullName evidence="9">Prolipoprotein signal peptidase</fullName>
    </alternativeName>
    <alternativeName>
        <fullName evidence="9">Signal peptidase II</fullName>
        <shortName evidence="9">SPase II</shortName>
    </alternativeName>
</protein>
<feature type="transmembrane region" description="Helical" evidence="9">
    <location>
        <begin position="127"/>
        <end position="150"/>
    </location>
</feature>
<dbReference type="PRINTS" id="PR00781">
    <property type="entry name" value="LIPOSIGPTASE"/>
</dbReference>
<keyword evidence="6 9" id="KW-0378">Hydrolase</keyword>
<keyword evidence="7 9" id="KW-1133">Transmembrane helix</keyword>
<dbReference type="PANTHER" id="PTHR33695">
    <property type="entry name" value="LIPOPROTEIN SIGNAL PEPTIDASE"/>
    <property type="match status" value="1"/>
</dbReference>
<evidence type="ECO:0000256" key="9">
    <source>
        <dbReference type="HAMAP-Rule" id="MF_00161"/>
    </source>
</evidence>
<evidence type="ECO:0000256" key="11">
    <source>
        <dbReference type="RuleBase" id="RU004181"/>
    </source>
</evidence>